<dbReference type="NCBIfam" id="NF004850">
    <property type="entry name" value="PRK06201.1"/>
    <property type="match status" value="1"/>
</dbReference>
<name>A0A1C1YQT7_9HYPH</name>
<sequence>MPTAAAQTNAPDALLSEFCTAATAVISDNLERLPGAVGLRPFHAVAGTMVGRAFTVKVAAGDNLFIHKALDLAKPGDVIVVDGGGETSRALIGEIMVAIAKSRKLAGFVIDGAIRDSGAIGADEFPVFARAAIHRGPYKHGPGAIGGAVCVGGMVVNPGDIVVGDADGVVAFPVAGAAELLKAVRAHERKEEEMLRQIAEGTYVGAYSKPDSTGLSA</sequence>
<dbReference type="SUPFAM" id="SSF89562">
    <property type="entry name" value="RraA-like"/>
    <property type="match status" value="1"/>
</dbReference>
<dbReference type="PANTHER" id="PTHR33254">
    <property type="entry name" value="4-HYDROXY-4-METHYL-2-OXOGLUTARATE ALDOLASE 3-RELATED"/>
    <property type="match status" value="1"/>
</dbReference>
<dbReference type="EMBL" id="LQZT01000049">
    <property type="protein sequence ID" value="OCW55730.1"/>
    <property type="molecule type" value="Genomic_DNA"/>
</dbReference>
<dbReference type="Gene3D" id="3.50.30.40">
    <property type="entry name" value="Ribonuclease E inhibitor RraA/RraA-like"/>
    <property type="match status" value="1"/>
</dbReference>
<keyword evidence="6" id="KW-0489">Methyltransferase</keyword>
<comment type="cofactor">
    <cofactor evidence="5">
        <name>Mg(2+)</name>
        <dbReference type="ChEBI" id="CHEBI:18420"/>
    </cofactor>
</comment>
<dbReference type="GO" id="GO:0032259">
    <property type="term" value="P:methylation"/>
    <property type="evidence" value="ECO:0007669"/>
    <property type="project" value="UniProtKB-KW"/>
</dbReference>
<dbReference type="Proteomes" id="UP000094795">
    <property type="component" value="Unassembled WGS sequence"/>
</dbReference>
<dbReference type="Pfam" id="PF03737">
    <property type="entry name" value="RraA-like"/>
    <property type="match status" value="1"/>
</dbReference>
<keyword evidence="5" id="KW-0460">Magnesium</keyword>
<organism evidence="6 7">
    <name type="scientific">Hoeflea olei</name>
    <dbReference type="NCBI Taxonomy" id="1480615"/>
    <lineage>
        <taxon>Bacteria</taxon>
        <taxon>Pseudomonadati</taxon>
        <taxon>Pseudomonadota</taxon>
        <taxon>Alphaproteobacteria</taxon>
        <taxon>Hyphomicrobiales</taxon>
        <taxon>Rhizobiaceae</taxon>
        <taxon>Hoeflea</taxon>
    </lineage>
</organism>
<gene>
    <name evidence="6" type="ORF">AWJ14_14685</name>
</gene>
<reference evidence="6 7" key="1">
    <citation type="submission" date="2015-12" db="EMBL/GenBank/DDBJ databases">
        <authorList>
            <person name="Shamseldin A."/>
            <person name="Moawad H."/>
            <person name="Abd El-Rahim W.M."/>
            <person name="Sadowsky M.J."/>
        </authorList>
    </citation>
    <scope>NUCLEOTIDE SEQUENCE [LARGE SCALE GENOMIC DNA]</scope>
    <source>
        <strain evidence="6 7">JC234</strain>
    </source>
</reference>
<comment type="caution">
    <text evidence="6">The sequence shown here is derived from an EMBL/GenBank/DDBJ whole genome shotgun (WGS) entry which is preliminary data.</text>
</comment>
<dbReference type="GO" id="GO:0008168">
    <property type="term" value="F:methyltransferase activity"/>
    <property type="evidence" value="ECO:0007669"/>
    <property type="project" value="UniProtKB-KW"/>
</dbReference>
<dbReference type="CDD" id="cd16841">
    <property type="entry name" value="RraA_family"/>
    <property type="match status" value="1"/>
</dbReference>
<dbReference type="OrthoDB" id="9812532at2"/>
<proteinExistence type="predicted"/>
<evidence type="ECO:0000256" key="4">
    <source>
        <dbReference type="ARBA" id="ARBA00030169"/>
    </source>
</evidence>
<evidence type="ECO:0000256" key="2">
    <source>
        <dbReference type="ARBA" id="ARBA00016549"/>
    </source>
</evidence>
<feature type="binding site" evidence="5">
    <location>
        <position position="115"/>
    </location>
    <ligand>
        <name>substrate</name>
    </ligand>
</feature>
<evidence type="ECO:0000256" key="1">
    <source>
        <dbReference type="ARBA" id="ARBA00001968"/>
    </source>
</evidence>
<keyword evidence="7" id="KW-1185">Reference proteome</keyword>
<dbReference type="STRING" id="1480615.AWJ14_14685"/>
<evidence type="ECO:0000313" key="6">
    <source>
        <dbReference type="EMBL" id="OCW55730.1"/>
    </source>
</evidence>
<evidence type="ECO:0000256" key="5">
    <source>
        <dbReference type="PIRSR" id="PIRSR605493-1"/>
    </source>
</evidence>
<accession>A0A1C1YQT7</accession>
<dbReference type="AlphaFoldDB" id="A0A1C1YQT7"/>
<comment type="cofactor">
    <cofactor evidence="1">
        <name>a divalent metal cation</name>
        <dbReference type="ChEBI" id="CHEBI:60240"/>
    </cofactor>
</comment>
<dbReference type="InterPro" id="IPR036704">
    <property type="entry name" value="RraA/RraA-like_sf"/>
</dbReference>
<evidence type="ECO:0000256" key="3">
    <source>
        <dbReference type="ARBA" id="ARBA00029596"/>
    </source>
</evidence>
<dbReference type="InterPro" id="IPR005493">
    <property type="entry name" value="RraA/RraA-like"/>
</dbReference>
<feature type="binding site" evidence="5">
    <location>
        <position position="116"/>
    </location>
    <ligand>
        <name>Mg(2+)</name>
        <dbReference type="ChEBI" id="CHEBI:18420"/>
    </ligand>
</feature>
<keyword evidence="5" id="KW-0479">Metal-binding</keyword>
<dbReference type="RefSeq" id="WP_066183763.1">
    <property type="nucleotide sequence ID" value="NZ_LQZT01000049.1"/>
</dbReference>
<keyword evidence="6" id="KW-0808">Transferase</keyword>
<dbReference type="GO" id="GO:0046872">
    <property type="term" value="F:metal ion binding"/>
    <property type="evidence" value="ECO:0007669"/>
    <property type="project" value="UniProtKB-KW"/>
</dbReference>
<dbReference type="PANTHER" id="PTHR33254:SF4">
    <property type="entry name" value="4-HYDROXY-4-METHYL-2-OXOGLUTARATE ALDOLASE 3-RELATED"/>
    <property type="match status" value="1"/>
</dbReference>
<evidence type="ECO:0000313" key="7">
    <source>
        <dbReference type="Proteomes" id="UP000094795"/>
    </source>
</evidence>
<feature type="binding site" evidence="5">
    <location>
        <begin position="93"/>
        <end position="96"/>
    </location>
    <ligand>
        <name>substrate</name>
    </ligand>
</feature>
<protein>
    <recommendedName>
        <fullName evidence="2">Putative 4-hydroxy-4-methyl-2-oxoglutarate aldolase</fullName>
    </recommendedName>
    <alternativeName>
        <fullName evidence="3">Regulator of ribonuclease activity homolog</fullName>
    </alternativeName>
    <alternativeName>
        <fullName evidence="4">RraA-like protein</fullName>
    </alternativeName>
</protein>